<proteinExistence type="predicted"/>
<evidence type="ECO:0000256" key="1">
    <source>
        <dbReference type="SAM" id="Phobius"/>
    </source>
</evidence>
<keyword evidence="1" id="KW-1133">Transmembrane helix</keyword>
<keyword evidence="1" id="KW-0472">Membrane</keyword>
<evidence type="ECO:0000313" key="3">
    <source>
        <dbReference type="EMBL" id="CDJ51843.1"/>
    </source>
</evidence>
<keyword evidence="1" id="KW-0812">Transmembrane</keyword>
<evidence type="ECO:0000313" key="4">
    <source>
        <dbReference type="Proteomes" id="UP000030750"/>
    </source>
</evidence>
<feature type="transmembrane region" description="Helical" evidence="1">
    <location>
        <begin position="58"/>
        <end position="81"/>
    </location>
</feature>
<dbReference type="EMBL" id="HG713026">
    <property type="protein sequence ID" value="CDJ51843.1"/>
    <property type="molecule type" value="Genomic_DNA"/>
</dbReference>
<dbReference type="AlphaFoldDB" id="U6LRF2"/>
<organism evidence="3 4">
    <name type="scientific">Eimeria brunetti</name>
    <dbReference type="NCBI Taxonomy" id="51314"/>
    <lineage>
        <taxon>Eukaryota</taxon>
        <taxon>Sar</taxon>
        <taxon>Alveolata</taxon>
        <taxon>Apicomplexa</taxon>
        <taxon>Conoidasida</taxon>
        <taxon>Coccidia</taxon>
        <taxon>Eucoccidiorida</taxon>
        <taxon>Eimeriorina</taxon>
        <taxon>Eimeriidae</taxon>
        <taxon>Eimeria</taxon>
    </lineage>
</organism>
<feature type="signal peptide" evidence="2">
    <location>
        <begin position="1"/>
        <end position="23"/>
    </location>
</feature>
<dbReference type="Proteomes" id="UP000030750">
    <property type="component" value="Unassembled WGS sequence"/>
</dbReference>
<reference evidence="3" key="1">
    <citation type="submission" date="2013-10" db="EMBL/GenBank/DDBJ databases">
        <title>Genomic analysis of the causative agents of coccidiosis in chickens.</title>
        <authorList>
            <person name="Reid A.J."/>
            <person name="Blake D."/>
            <person name="Billington K."/>
            <person name="Browne H."/>
            <person name="Dunn M."/>
            <person name="Hung S."/>
            <person name="Kawahara F."/>
            <person name="Miranda-Saavedra D."/>
            <person name="Mourier T."/>
            <person name="Nagra H."/>
            <person name="Otto T.D."/>
            <person name="Rawlings N."/>
            <person name="Sanchez A."/>
            <person name="Sanders M."/>
            <person name="Subramaniam C."/>
            <person name="Tay Y."/>
            <person name="Dear P."/>
            <person name="Doerig C."/>
            <person name="Gruber A."/>
            <person name="Parkinson J."/>
            <person name="Shirley M."/>
            <person name="Wan K.L."/>
            <person name="Berriman M."/>
            <person name="Tomley F."/>
            <person name="Pain A."/>
        </authorList>
    </citation>
    <scope>NUCLEOTIDE SEQUENCE [LARGE SCALE GENOMIC DNA]</scope>
    <source>
        <strain evidence="3">Houghton</strain>
    </source>
</reference>
<accession>U6LRF2</accession>
<reference evidence="3" key="2">
    <citation type="submission" date="2013-10" db="EMBL/GenBank/DDBJ databases">
        <authorList>
            <person name="Aslett M."/>
        </authorList>
    </citation>
    <scope>NUCLEOTIDE SEQUENCE [LARGE SCALE GENOMIC DNA]</scope>
    <source>
        <strain evidence="3">Houghton</strain>
    </source>
</reference>
<dbReference type="VEuPathDB" id="ToxoDB:EBH_0044970"/>
<evidence type="ECO:0000256" key="2">
    <source>
        <dbReference type="SAM" id="SignalP"/>
    </source>
</evidence>
<name>U6LRF2_9EIME</name>
<gene>
    <name evidence="3" type="ORF">EBH_0044970</name>
</gene>
<keyword evidence="4" id="KW-1185">Reference proteome</keyword>
<sequence length="204" mass="20945">MVALTRRTVALLAIAACATSALAAEGPAEENVQVVSEVADGQAPAEAPVAVKRSPSPALMAGAGIGLALSVAVALFGLRVLSAKMVQTEAKDAGKKLAEEFMLGTEKLTLSTEAYTAFVTITYEGSASETVKGYKDEDKANEADVLAAEVQALMSTFQKDGVHNFSVPIGDGKISVSLDMKLTAALDSPATAGDEQPDDPTDLS</sequence>
<keyword evidence="2" id="KW-0732">Signal</keyword>
<feature type="chain" id="PRO_5004674057" evidence="2">
    <location>
        <begin position="24"/>
        <end position="204"/>
    </location>
</feature>
<dbReference type="OrthoDB" id="347879at2759"/>
<protein>
    <submittedName>
        <fullName evidence="3">Uncharacterized protein</fullName>
    </submittedName>
</protein>